<dbReference type="InterPro" id="IPR014044">
    <property type="entry name" value="CAP_dom"/>
</dbReference>
<evidence type="ECO:0000313" key="3">
    <source>
        <dbReference type="WBParaSite" id="SVE_0646900.1"/>
    </source>
</evidence>
<dbReference type="InterPro" id="IPR002413">
    <property type="entry name" value="V5_allergen-like"/>
</dbReference>
<dbReference type="Gene3D" id="3.40.33.10">
    <property type="entry name" value="CAP"/>
    <property type="match status" value="1"/>
</dbReference>
<dbReference type="PROSITE" id="PS01009">
    <property type="entry name" value="CRISP_1"/>
    <property type="match status" value="1"/>
</dbReference>
<dbReference type="SMART" id="SM00198">
    <property type="entry name" value="SCP"/>
    <property type="match status" value="1"/>
</dbReference>
<sequence length="159" mass="18315">MDPTIISRKFGKKYDWKRRSHREQNLYRARHGASPLTYDYGYLEKKAQNYAEYLSNNEIFMHDPSNSANRIGENLAMSSKSQISIMTRSWYEEIQKYNFQKCDAQSGCGHFTQMIWKSTTKVGCGVSESRSGIVYMVCKYSPAGNVIGLFAKNVNPPRK</sequence>
<feature type="domain" description="SCP" evidence="1">
    <location>
        <begin position="15"/>
        <end position="148"/>
    </location>
</feature>
<reference evidence="3" key="2">
    <citation type="submission" date="2015-08" db="UniProtKB">
        <authorList>
            <consortium name="WormBaseParasite"/>
        </authorList>
    </citation>
    <scope>IDENTIFICATION</scope>
</reference>
<organism evidence="2 3">
    <name type="scientific">Strongyloides venezuelensis</name>
    <name type="common">Threadworm</name>
    <dbReference type="NCBI Taxonomy" id="75913"/>
    <lineage>
        <taxon>Eukaryota</taxon>
        <taxon>Metazoa</taxon>
        <taxon>Ecdysozoa</taxon>
        <taxon>Nematoda</taxon>
        <taxon>Chromadorea</taxon>
        <taxon>Rhabditida</taxon>
        <taxon>Tylenchina</taxon>
        <taxon>Panagrolaimomorpha</taxon>
        <taxon>Strongyloidoidea</taxon>
        <taxon>Strongyloididae</taxon>
        <taxon>Strongyloides</taxon>
    </lineage>
</organism>
<dbReference type="WBParaSite" id="SVE_0646900.1">
    <property type="protein sequence ID" value="SVE_0646900.1"/>
    <property type="gene ID" value="SVE_0646900"/>
</dbReference>
<dbReference type="InterPro" id="IPR034113">
    <property type="entry name" value="SCP_GAPR1-like"/>
</dbReference>
<dbReference type="SUPFAM" id="SSF55797">
    <property type="entry name" value="PR-1-like"/>
    <property type="match status" value="1"/>
</dbReference>
<accession>A0A0K0FCA4</accession>
<proteinExistence type="predicted"/>
<dbReference type="STRING" id="75913.A0A0K0FCA4"/>
<evidence type="ECO:0000313" key="2">
    <source>
        <dbReference type="Proteomes" id="UP000035680"/>
    </source>
</evidence>
<dbReference type="CDD" id="cd05382">
    <property type="entry name" value="CAP_GAPR1-like"/>
    <property type="match status" value="1"/>
</dbReference>
<reference evidence="2" key="1">
    <citation type="submission" date="2014-07" db="EMBL/GenBank/DDBJ databases">
        <authorList>
            <person name="Martin A.A"/>
            <person name="De Silva N."/>
        </authorList>
    </citation>
    <scope>NUCLEOTIDE SEQUENCE</scope>
</reference>
<dbReference type="InterPro" id="IPR035940">
    <property type="entry name" value="CAP_sf"/>
</dbReference>
<protein>
    <submittedName>
        <fullName evidence="3">CAP domain-containing protein (inferred by orthology to a human protein)</fullName>
    </submittedName>
</protein>
<name>A0A0K0FCA4_STRVS</name>
<dbReference type="PRINTS" id="PR00837">
    <property type="entry name" value="V5TPXLIKE"/>
</dbReference>
<dbReference type="InterPro" id="IPR001283">
    <property type="entry name" value="CRISP-related"/>
</dbReference>
<dbReference type="Pfam" id="PF00188">
    <property type="entry name" value="CAP"/>
    <property type="match status" value="1"/>
</dbReference>
<dbReference type="PANTHER" id="PTHR10334">
    <property type="entry name" value="CYSTEINE-RICH SECRETORY PROTEIN-RELATED"/>
    <property type="match status" value="1"/>
</dbReference>
<dbReference type="Proteomes" id="UP000035680">
    <property type="component" value="Unassembled WGS sequence"/>
</dbReference>
<dbReference type="InterPro" id="IPR018244">
    <property type="entry name" value="Allrgn_V5/Tpx1_CS"/>
</dbReference>
<keyword evidence="2" id="KW-1185">Reference proteome</keyword>
<evidence type="ECO:0000259" key="1">
    <source>
        <dbReference type="SMART" id="SM00198"/>
    </source>
</evidence>
<dbReference type="PRINTS" id="PR00838">
    <property type="entry name" value="V5ALLERGEN"/>
</dbReference>
<dbReference type="AlphaFoldDB" id="A0A0K0FCA4"/>
<dbReference type="GO" id="GO:0005576">
    <property type="term" value="C:extracellular region"/>
    <property type="evidence" value="ECO:0007669"/>
    <property type="project" value="InterPro"/>
</dbReference>
<dbReference type="FunFam" id="3.40.33.10:FF:000002">
    <property type="entry name" value="Golgi-associated plant pathogenesis-related protein 1"/>
    <property type="match status" value="1"/>
</dbReference>